<dbReference type="KEGG" id="vg:70080435"/>
<feature type="domain" description="4Fe-4S Wbl-type" evidence="1">
    <location>
        <begin position="17"/>
        <end position="95"/>
    </location>
</feature>
<dbReference type="GeneID" id="70080435"/>
<dbReference type="InterPro" id="IPR034768">
    <property type="entry name" value="4FE4S_WBL"/>
</dbReference>
<dbReference type="Proteomes" id="UP000261731">
    <property type="component" value="Segment"/>
</dbReference>
<evidence type="ECO:0000259" key="1">
    <source>
        <dbReference type="PROSITE" id="PS51674"/>
    </source>
</evidence>
<accession>A0A385E0N3</accession>
<organism evidence="2 3">
    <name type="scientific">Gordonia phage Neville</name>
    <dbReference type="NCBI Taxonomy" id="2301693"/>
    <lineage>
        <taxon>Viruses</taxon>
        <taxon>Duplodnaviria</taxon>
        <taxon>Heunggongvirae</taxon>
        <taxon>Uroviricota</taxon>
        <taxon>Caudoviricetes</taxon>
        <taxon>Deeyouvirinae</taxon>
        <taxon>Nevillevirus</taxon>
        <taxon>Nevillevirus neville</taxon>
    </lineage>
</organism>
<sequence length="251" mass="28231">MAFFQPKSELDWQLDAKCAGPGANPQNWDIESLDRDGDLDAQAQALCEGCPVMAACLNDAESAQSPLLGFPDDEDGELGTVGVVRGGKAFDYPPEAKKPVLKRRAWIAEFNALVDEGRTHDFIRMKMGLTLDAYTLRLRRYGCKRDTAIEAKCKEMIQHWVDVKMRFTSFDLPYGTPLAERQFALMWAVREGLVRKLGNKPNPNPKGHPLMMYGQPDWPEFEPSGNLRISYWHAGEVRFGVNIYGNVSLYA</sequence>
<dbReference type="EMBL" id="MH651182">
    <property type="protein sequence ID" value="AXQ64432.1"/>
    <property type="molecule type" value="Genomic_DNA"/>
</dbReference>
<keyword evidence="3" id="KW-1185">Reference proteome</keyword>
<protein>
    <submittedName>
        <fullName evidence="2">WhiB family transcription factor</fullName>
    </submittedName>
</protein>
<dbReference type="PROSITE" id="PS51674">
    <property type="entry name" value="4FE4S_WBL"/>
    <property type="match status" value="1"/>
</dbReference>
<gene>
    <name evidence="2" type="primary">63</name>
    <name evidence="2" type="ORF">SEA_NEVILLE_63</name>
</gene>
<evidence type="ECO:0000313" key="3">
    <source>
        <dbReference type="Proteomes" id="UP000261731"/>
    </source>
</evidence>
<evidence type="ECO:0000313" key="2">
    <source>
        <dbReference type="EMBL" id="AXQ64432.1"/>
    </source>
</evidence>
<reference evidence="2 3" key="1">
    <citation type="submission" date="2018-07" db="EMBL/GenBank/DDBJ databases">
        <authorList>
            <person name="Bragdon E."/>
            <person name="Orellana H."/>
            <person name="Sterchele H."/>
            <person name="Molloy S.D."/>
            <person name="Garlena R.A."/>
            <person name="Russell D.A."/>
            <person name="Pope W.H."/>
            <person name="Jacobs-Sera D."/>
            <person name="Hatfull G.F."/>
        </authorList>
    </citation>
    <scope>NUCLEOTIDE SEQUENCE [LARGE SCALE GENOMIC DNA]</scope>
</reference>
<name>A0A385E0N3_9CAUD</name>
<proteinExistence type="predicted"/>
<dbReference type="RefSeq" id="YP_010245919.1">
    <property type="nucleotide sequence ID" value="NC_060131.1"/>
</dbReference>